<dbReference type="PANTHER" id="PTHR39178:SF1">
    <property type="entry name" value="RIBOSOMAL-PROCESSING CYSTEINE PROTEASE PRP"/>
    <property type="match status" value="1"/>
</dbReference>
<sequence length="110" mass="11990">MIQVVIEQEPNGLIRAFQMEGHADYAEHGKDLVCAGASAVSFGAVNAVFSLTGTEPVIHQGDDGGYLRVEFPRDAGEAGSRTQLILESMIVSLQTIEQEYGQYIKITFKK</sequence>
<dbReference type="Gene3D" id="3.30.70.1490">
    <property type="entry name" value="Cysteine protease Prp"/>
    <property type="match status" value="1"/>
</dbReference>
<evidence type="ECO:0000256" key="4">
    <source>
        <dbReference type="ARBA" id="ARBA00022807"/>
    </source>
</evidence>
<dbReference type="EMBL" id="SORX01000005">
    <property type="protein sequence ID" value="TFE01034.1"/>
    <property type="molecule type" value="Genomic_DNA"/>
</dbReference>
<dbReference type="OrthoDB" id="48998at2"/>
<comment type="caution">
    <text evidence="7">The sequence shown here is derived from an EMBL/GenBank/DDBJ whole genome shotgun (WGS) entry which is preliminary data.</text>
</comment>
<dbReference type="InterPro" id="IPR036764">
    <property type="entry name" value="Peptidase_Prp_sf"/>
</dbReference>
<evidence type="ECO:0000256" key="5">
    <source>
        <dbReference type="ARBA" id="ARBA00044503"/>
    </source>
</evidence>
<dbReference type="GO" id="GO:0008234">
    <property type="term" value="F:cysteine-type peptidase activity"/>
    <property type="evidence" value="ECO:0007669"/>
    <property type="project" value="UniProtKB-KW"/>
</dbReference>
<evidence type="ECO:0000256" key="1">
    <source>
        <dbReference type="ARBA" id="ARBA00022517"/>
    </source>
</evidence>
<evidence type="ECO:0000313" key="8">
    <source>
        <dbReference type="Proteomes" id="UP000297776"/>
    </source>
</evidence>
<evidence type="ECO:0000256" key="3">
    <source>
        <dbReference type="ARBA" id="ARBA00022801"/>
    </source>
</evidence>
<keyword evidence="2 7" id="KW-0645">Protease</keyword>
<dbReference type="RefSeq" id="WP_134381657.1">
    <property type="nucleotide sequence ID" value="NZ_SORX01000005.1"/>
</dbReference>
<evidence type="ECO:0000313" key="7">
    <source>
        <dbReference type="EMBL" id="TFE01034.1"/>
    </source>
</evidence>
<dbReference type="GO" id="GO:0042254">
    <property type="term" value="P:ribosome biogenesis"/>
    <property type="evidence" value="ECO:0007669"/>
    <property type="project" value="UniProtKB-KW"/>
</dbReference>
<accession>A0A4Y8LHD7</accession>
<organism evidence="7 8">
    <name type="scientific">Jeotgalibacillus salarius</name>
    <dbReference type="NCBI Taxonomy" id="546023"/>
    <lineage>
        <taxon>Bacteria</taxon>
        <taxon>Bacillati</taxon>
        <taxon>Bacillota</taxon>
        <taxon>Bacilli</taxon>
        <taxon>Bacillales</taxon>
        <taxon>Caryophanaceae</taxon>
        <taxon>Jeotgalibacillus</taxon>
    </lineage>
</organism>
<dbReference type="Pfam" id="PF04327">
    <property type="entry name" value="Peptidase_Prp"/>
    <property type="match status" value="1"/>
</dbReference>
<dbReference type="SUPFAM" id="SSF118010">
    <property type="entry name" value="TM1457-like"/>
    <property type="match status" value="1"/>
</dbReference>
<evidence type="ECO:0000256" key="2">
    <source>
        <dbReference type="ARBA" id="ARBA00022670"/>
    </source>
</evidence>
<dbReference type="AlphaFoldDB" id="A0A4Y8LHD7"/>
<name>A0A4Y8LHD7_9BACL</name>
<dbReference type="NCBIfam" id="NF011126">
    <property type="entry name" value="PRK14553.1-6"/>
    <property type="match status" value="1"/>
</dbReference>
<dbReference type="Proteomes" id="UP000297776">
    <property type="component" value="Unassembled WGS sequence"/>
</dbReference>
<comment type="similarity">
    <text evidence="5">Belongs to the Prp family.</text>
</comment>
<dbReference type="PANTHER" id="PTHR39178">
    <property type="entry name" value="HYPOTHETICAL RIBOSOME-ASSOCIATED PROTEIN"/>
    <property type="match status" value="1"/>
</dbReference>
<evidence type="ECO:0000256" key="6">
    <source>
        <dbReference type="ARBA" id="ARBA00044538"/>
    </source>
</evidence>
<gene>
    <name evidence="7" type="ORF">E2626_10240</name>
</gene>
<dbReference type="CDD" id="cd16332">
    <property type="entry name" value="Prp-like"/>
    <property type="match status" value="1"/>
</dbReference>
<keyword evidence="4" id="KW-0788">Thiol protease</keyword>
<keyword evidence="3" id="KW-0378">Hydrolase</keyword>
<dbReference type="InterPro" id="IPR007422">
    <property type="entry name" value="Peptidase_Prp"/>
</dbReference>
<reference evidence="7 8" key="1">
    <citation type="submission" date="2019-03" db="EMBL/GenBank/DDBJ databases">
        <authorList>
            <person name="Yang Y."/>
        </authorList>
    </citation>
    <scope>NUCLEOTIDE SEQUENCE [LARGE SCALE GENOMIC DNA]</scope>
    <source>
        <strain evidence="7 8">ASL-1</strain>
    </source>
</reference>
<protein>
    <recommendedName>
        <fullName evidence="6">Ribosomal processing cysteine protease Prp</fullName>
    </recommendedName>
</protein>
<keyword evidence="8" id="KW-1185">Reference proteome</keyword>
<dbReference type="GO" id="GO:0006508">
    <property type="term" value="P:proteolysis"/>
    <property type="evidence" value="ECO:0007669"/>
    <property type="project" value="UniProtKB-KW"/>
</dbReference>
<keyword evidence="1" id="KW-0690">Ribosome biogenesis</keyword>
<proteinExistence type="inferred from homology"/>